<keyword evidence="3" id="KW-1185">Reference proteome</keyword>
<dbReference type="EMBL" id="CP099587">
    <property type="protein sequence ID" value="USS45099.1"/>
    <property type="molecule type" value="Genomic_DNA"/>
</dbReference>
<protein>
    <submittedName>
        <fullName evidence="2">Uncharacterized protein</fullName>
    </submittedName>
</protein>
<dbReference type="RefSeq" id="WP_252836744.1">
    <property type="nucleotide sequence ID" value="NZ_CP099587.1"/>
</dbReference>
<feature type="compositionally biased region" description="Polar residues" evidence="1">
    <location>
        <begin position="79"/>
        <end position="97"/>
    </location>
</feature>
<dbReference type="Proteomes" id="UP001056386">
    <property type="component" value="Chromosome 1"/>
</dbReference>
<evidence type="ECO:0000313" key="2">
    <source>
        <dbReference type="EMBL" id="USS45099.1"/>
    </source>
</evidence>
<accession>A0ABY5BFE4</accession>
<proteinExistence type="predicted"/>
<feature type="region of interest" description="Disordered" evidence="1">
    <location>
        <begin position="49"/>
        <end position="106"/>
    </location>
</feature>
<organism evidence="2 3">
    <name type="scientific">Burkholderia glumae</name>
    <name type="common">Pseudomonas glumae</name>
    <dbReference type="NCBI Taxonomy" id="337"/>
    <lineage>
        <taxon>Bacteria</taxon>
        <taxon>Pseudomonadati</taxon>
        <taxon>Pseudomonadota</taxon>
        <taxon>Betaproteobacteria</taxon>
        <taxon>Burkholderiales</taxon>
        <taxon>Burkholderiaceae</taxon>
        <taxon>Burkholderia</taxon>
    </lineage>
</organism>
<evidence type="ECO:0000313" key="3">
    <source>
        <dbReference type="Proteomes" id="UP001056386"/>
    </source>
</evidence>
<sequence>MSLEAVIESNTLAISEQNALLRNLLAALQAGGTIAAPREPVPGVAQLEAQRAALDSGEKQQPPAATAKDAAAGDAPTPESSKPGQASVSTPTNSNDEPQPAGELKPWHEKTAPFYAELKDAPVTLETCKKTILAVNANISREQAVALLSRFGAETVAPKPDKKHLDESLFGDYMALALEILAGRADATEAQFQPE</sequence>
<evidence type="ECO:0000256" key="1">
    <source>
        <dbReference type="SAM" id="MobiDB-lite"/>
    </source>
</evidence>
<reference evidence="2" key="1">
    <citation type="submission" date="2022-06" db="EMBL/GenBank/DDBJ databases">
        <title>Draft genome sequence of Burkholderia glumae strain GR20004 isolated from rice panicle showing bacterial panicle blight.</title>
        <authorList>
            <person name="Choi S.Y."/>
            <person name="Lee Y.H."/>
        </authorList>
    </citation>
    <scope>NUCLEOTIDE SEQUENCE</scope>
    <source>
        <strain evidence="2">GR20004</strain>
    </source>
</reference>
<gene>
    <name evidence="2" type="ORF">NFI99_26275</name>
</gene>
<name>A0ABY5BFE4_BURGL</name>
<feature type="compositionally biased region" description="Low complexity" evidence="1">
    <location>
        <begin position="59"/>
        <end position="78"/>
    </location>
</feature>